<sequence length="98" mass="10273">MKNSLVLVSASALFLLTACEKKTTTVKNDEGGTTKIETVGFDKEKIDSTAENIEEGVKDAAGQAGEALETAGQKLKKGAENLEENAQEATDGDGNINK</sequence>
<name>A0A930YWV6_9FLAO</name>
<dbReference type="RefSeq" id="WP_194739761.1">
    <property type="nucleotide sequence ID" value="NZ_JADKYY010000011.1"/>
</dbReference>
<gene>
    <name evidence="2" type="ORF">IC612_08510</name>
</gene>
<dbReference type="PROSITE" id="PS51257">
    <property type="entry name" value="PROKAR_LIPOPROTEIN"/>
    <property type="match status" value="1"/>
</dbReference>
<organism evidence="2 3">
    <name type="scientific">Planobacterium oryzisoli</name>
    <dbReference type="NCBI Taxonomy" id="2771435"/>
    <lineage>
        <taxon>Bacteria</taxon>
        <taxon>Pseudomonadati</taxon>
        <taxon>Bacteroidota</taxon>
        <taxon>Flavobacteriia</taxon>
        <taxon>Flavobacteriales</taxon>
        <taxon>Weeksellaceae</taxon>
        <taxon>Chryseobacterium group</taxon>
        <taxon>Chryseobacterium</taxon>
    </lineage>
</organism>
<dbReference type="Proteomes" id="UP000694480">
    <property type="component" value="Unassembled WGS sequence"/>
</dbReference>
<evidence type="ECO:0000256" key="1">
    <source>
        <dbReference type="SAM" id="MobiDB-lite"/>
    </source>
</evidence>
<feature type="region of interest" description="Disordered" evidence="1">
    <location>
        <begin position="77"/>
        <end position="98"/>
    </location>
</feature>
<dbReference type="EMBL" id="JADKYY010000011">
    <property type="protein sequence ID" value="MBF5027835.1"/>
    <property type="molecule type" value="Genomic_DNA"/>
</dbReference>
<accession>A0A930YWV6</accession>
<evidence type="ECO:0000313" key="3">
    <source>
        <dbReference type="Proteomes" id="UP000694480"/>
    </source>
</evidence>
<dbReference type="Gene3D" id="1.20.120.20">
    <property type="entry name" value="Apolipoprotein"/>
    <property type="match status" value="1"/>
</dbReference>
<dbReference type="AlphaFoldDB" id="A0A930YWV6"/>
<reference evidence="2" key="1">
    <citation type="submission" date="2020-11" db="EMBL/GenBank/DDBJ databases">
        <title>Genome seq and assembly of Planobacterium sp.</title>
        <authorList>
            <person name="Chhetri G."/>
        </authorList>
    </citation>
    <scope>NUCLEOTIDE SEQUENCE</scope>
    <source>
        <strain evidence="2">GCR5</strain>
    </source>
</reference>
<keyword evidence="3" id="KW-1185">Reference proteome</keyword>
<comment type="caution">
    <text evidence="2">The sequence shown here is derived from an EMBL/GenBank/DDBJ whole genome shotgun (WGS) entry which is preliminary data.</text>
</comment>
<evidence type="ECO:0000313" key="2">
    <source>
        <dbReference type="EMBL" id="MBF5027835.1"/>
    </source>
</evidence>
<proteinExistence type="predicted"/>
<protein>
    <submittedName>
        <fullName evidence="2">Uncharacterized protein</fullName>
    </submittedName>
</protein>